<dbReference type="RefSeq" id="WP_105958713.1">
    <property type="nucleotide sequence ID" value="NZ_PVNS01000005.1"/>
</dbReference>
<dbReference type="Gene3D" id="3.30.300.20">
    <property type="match status" value="1"/>
</dbReference>
<protein>
    <submittedName>
        <fullName evidence="1">Osmotically inducible protein C</fullName>
    </submittedName>
</protein>
<gene>
    <name evidence="1" type="ORF">C6I21_06930</name>
</gene>
<dbReference type="PANTHER" id="PTHR35368:SF1">
    <property type="entry name" value="HYDROPEROXIDE REDUCTASE"/>
    <property type="match status" value="1"/>
</dbReference>
<dbReference type="EMBL" id="PVNS01000005">
    <property type="protein sequence ID" value="PRO66029.1"/>
    <property type="molecule type" value="Genomic_DNA"/>
</dbReference>
<dbReference type="InterPro" id="IPR052924">
    <property type="entry name" value="OsmC/Ohr_hydroprdx_reductase"/>
</dbReference>
<dbReference type="InterPro" id="IPR015946">
    <property type="entry name" value="KH_dom-like_a/b"/>
</dbReference>
<name>A0A2P6MIB3_ALKUR</name>
<evidence type="ECO:0000313" key="1">
    <source>
        <dbReference type="EMBL" id="PRO66029.1"/>
    </source>
</evidence>
<sequence length="146" mass="15993">MSQSMKFHVTAQTEGMKADIQSKDHKLVIDEPQNMGGTDEGADPLSTLLGALAGCENVVANMAAKEMEFDLQKIEFEVDGELDPRGLMGTADVRPYFNTVSVRAVVHTSESDERIQELKEKTDARCPVFTSLKVAGVDMNAEWTKA</sequence>
<dbReference type="OrthoDB" id="1433018at2"/>
<dbReference type="AlphaFoldDB" id="A0A2P6MIB3"/>
<dbReference type="Pfam" id="PF02566">
    <property type="entry name" value="OsmC"/>
    <property type="match status" value="1"/>
</dbReference>
<proteinExistence type="predicted"/>
<comment type="caution">
    <text evidence="1">The sequence shown here is derived from an EMBL/GenBank/DDBJ whole genome shotgun (WGS) entry which is preliminary data.</text>
</comment>
<reference evidence="1 2" key="1">
    <citation type="submission" date="2018-03" db="EMBL/GenBank/DDBJ databases">
        <title>Bacillus urumqiensis sp. nov., a moderately haloalkaliphilic bacterium isolated from a salt lake.</title>
        <authorList>
            <person name="Zhao B."/>
            <person name="Liao Z."/>
        </authorList>
    </citation>
    <scope>NUCLEOTIDE SEQUENCE [LARGE SCALE GENOMIC DNA]</scope>
    <source>
        <strain evidence="1 2">BZ-SZ-XJ18</strain>
    </source>
</reference>
<dbReference type="SUPFAM" id="SSF82784">
    <property type="entry name" value="OsmC-like"/>
    <property type="match status" value="1"/>
</dbReference>
<keyword evidence="2" id="KW-1185">Reference proteome</keyword>
<dbReference type="PANTHER" id="PTHR35368">
    <property type="entry name" value="HYDROPEROXIDE REDUCTASE"/>
    <property type="match status" value="1"/>
</dbReference>
<dbReference type="InterPro" id="IPR036102">
    <property type="entry name" value="OsmC/Ohrsf"/>
</dbReference>
<evidence type="ECO:0000313" key="2">
    <source>
        <dbReference type="Proteomes" id="UP000243650"/>
    </source>
</evidence>
<dbReference type="Proteomes" id="UP000243650">
    <property type="component" value="Unassembled WGS sequence"/>
</dbReference>
<organism evidence="1 2">
    <name type="scientific">Alkalicoccus urumqiensis</name>
    <name type="common">Bacillus urumqiensis</name>
    <dbReference type="NCBI Taxonomy" id="1548213"/>
    <lineage>
        <taxon>Bacteria</taxon>
        <taxon>Bacillati</taxon>
        <taxon>Bacillota</taxon>
        <taxon>Bacilli</taxon>
        <taxon>Bacillales</taxon>
        <taxon>Bacillaceae</taxon>
        <taxon>Alkalicoccus</taxon>
    </lineage>
</organism>
<accession>A0A2P6MIB3</accession>
<dbReference type="InterPro" id="IPR003718">
    <property type="entry name" value="OsmC/Ohr_fam"/>
</dbReference>